<sequence length="37" mass="3965">MVALCTMVGALTMSRMVNDPALSDEILREVKASLARA</sequence>
<gene>
    <name evidence="1" type="ORF">E9232_007203</name>
</gene>
<dbReference type="SUPFAM" id="SSF48498">
    <property type="entry name" value="Tetracyclin repressor-like, C-terminal domain"/>
    <property type="match status" value="1"/>
</dbReference>
<proteinExistence type="predicted"/>
<reference evidence="1 2" key="1">
    <citation type="submission" date="2023-07" db="EMBL/GenBank/DDBJ databases">
        <title>Sorghum-associated microbial communities from plants grown in Nebraska, USA.</title>
        <authorList>
            <person name="Schachtman D."/>
        </authorList>
    </citation>
    <scope>NUCLEOTIDE SEQUENCE [LARGE SCALE GENOMIC DNA]</scope>
    <source>
        <strain evidence="1 2">584</strain>
    </source>
</reference>
<accession>A0ABU1K167</accession>
<comment type="caution">
    <text evidence="1">The sequence shown here is derived from an EMBL/GenBank/DDBJ whole genome shotgun (WGS) entry which is preliminary data.</text>
</comment>
<dbReference type="Gene3D" id="1.10.357.10">
    <property type="entry name" value="Tetracycline Repressor, domain 2"/>
    <property type="match status" value="1"/>
</dbReference>
<evidence type="ECO:0000313" key="2">
    <source>
        <dbReference type="Proteomes" id="UP001262410"/>
    </source>
</evidence>
<name>A0ABU1K167_9PROT</name>
<dbReference type="Proteomes" id="UP001262410">
    <property type="component" value="Unassembled WGS sequence"/>
</dbReference>
<organism evidence="1 2">
    <name type="scientific">Inquilinus ginsengisoli</name>
    <dbReference type="NCBI Taxonomy" id="363840"/>
    <lineage>
        <taxon>Bacteria</taxon>
        <taxon>Pseudomonadati</taxon>
        <taxon>Pseudomonadota</taxon>
        <taxon>Alphaproteobacteria</taxon>
        <taxon>Rhodospirillales</taxon>
        <taxon>Rhodospirillaceae</taxon>
        <taxon>Inquilinus</taxon>
    </lineage>
</organism>
<dbReference type="InterPro" id="IPR036271">
    <property type="entry name" value="Tet_transcr_reg_TetR-rel_C_sf"/>
</dbReference>
<keyword evidence="2" id="KW-1185">Reference proteome</keyword>
<dbReference type="EMBL" id="JAVDPW010000024">
    <property type="protein sequence ID" value="MDR6294646.1"/>
    <property type="molecule type" value="Genomic_DNA"/>
</dbReference>
<evidence type="ECO:0008006" key="3">
    <source>
        <dbReference type="Google" id="ProtNLM"/>
    </source>
</evidence>
<protein>
    <recommendedName>
        <fullName evidence="3">TetR family transcriptional regulator</fullName>
    </recommendedName>
</protein>
<evidence type="ECO:0000313" key="1">
    <source>
        <dbReference type="EMBL" id="MDR6294646.1"/>
    </source>
</evidence>